<dbReference type="AlphaFoldDB" id="A0A1H8LEA8"/>
<organism evidence="2 3">
    <name type="scientific">Mucilaginibacter gossypiicola</name>
    <dbReference type="NCBI Taxonomy" id="551995"/>
    <lineage>
        <taxon>Bacteria</taxon>
        <taxon>Pseudomonadati</taxon>
        <taxon>Bacteroidota</taxon>
        <taxon>Sphingobacteriia</taxon>
        <taxon>Sphingobacteriales</taxon>
        <taxon>Sphingobacteriaceae</taxon>
        <taxon>Mucilaginibacter</taxon>
    </lineage>
</organism>
<protein>
    <submittedName>
        <fullName evidence="2">Uncharacterized protein</fullName>
    </submittedName>
</protein>
<dbReference type="STRING" id="551995.SAMN05192574_10558"/>
<dbReference type="Proteomes" id="UP000198942">
    <property type="component" value="Unassembled WGS sequence"/>
</dbReference>
<gene>
    <name evidence="2" type="ORF">SAMN05192574_10558</name>
</gene>
<evidence type="ECO:0000313" key="3">
    <source>
        <dbReference type="Proteomes" id="UP000198942"/>
    </source>
</evidence>
<dbReference type="EMBL" id="FOCL01000005">
    <property type="protein sequence ID" value="SEO03475.1"/>
    <property type="molecule type" value="Genomic_DNA"/>
</dbReference>
<evidence type="ECO:0000256" key="1">
    <source>
        <dbReference type="SAM" id="MobiDB-lite"/>
    </source>
</evidence>
<evidence type="ECO:0000313" key="2">
    <source>
        <dbReference type="EMBL" id="SEO03475.1"/>
    </source>
</evidence>
<feature type="region of interest" description="Disordered" evidence="1">
    <location>
        <begin position="35"/>
        <end position="73"/>
    </location>
</feature>
<keyword evidence="3" id="KW-1185">Reference proteome</keyword>
<name>A0A1H8LEA8_9SPHI</name>
<proteinExistence type="predicted"/>
<accession>A0A1H8LEA8</accession>
<reference evidence="3" key="1">
    <citation type="submission" date="2016-10" db="EMBL/GenBank/DDBJ databases">
        <authorList>
            <person name="Varghese N."/>
            <person name="Submissions S."/>
        </authorList>
    </citation>
    <scope>NUCLEOTIDE SEQUENCE [LARGE SCALE GENOMIC DNA]</scope>
    <source>
        <strain evidence="3">Gh-48</strain>
    </source>
</reference>
<sequence length="73" mass="8341">MTIFSNRIFSVPSGSLAEDPDVYVKQIRRSDYPDKYLERGEPQGPLRETPRGHEQSQTIQGESAYRGLLRTSQ</sequence>